<comment type="caution">
    <text evidence="1">The sequence shown here is derived from an EMBL/GenBank/DDBJ whole genome shotgun (WGS) entry which is preliminary data.</text>
</comment>
<sequence>MKKSVIILCLLFVGFVYGQNQVKEVRVDTLTATKKGKTLSSIRTLKHARLVKEVKQESSKYNKARLKVNPVAETKKQLKEIKQGNRQEVKKAKLLKSIKTLKEKKSNSKKAVGNLGFQNKENIAYSELGLRLEIKTLSADELTSLLGIGLKEI</sequence>
<proteinExistence type="predicted"/>
<organism evidence="1 2">
    <name type="scientific">Winogradskyella luteola</name>
    <dbReference type="NCBI Taxonomy" id="2828330"/>
    <lineage>
        <taxon>Bacteria</taxon>
        <taxon>Pseudomonadati</taxon>
        <taxon>Bacteroidota</taxon>
        <taxon>Flavobacteriia</taxon>
        <taxon>Flavobacteriales</taxon>
        <taxon>Flavobacteriaceae</taxon>
        <taxon>Winogradskyella</taxon>
    </lineage>
</organism>
<dbReference type="EMBL" id="JAGSPD010000004">
    <property type="protein sequence ID" value="MBV7268817.1"/>
    <property type="molecule type" value="Genomic_DNA"/>
</dbReference>
<gene>
    <name evidence="1" type="ORF">KCG49_06425</name>
</gene>
<accession>A0A9X1F7F7</accession>
<name>A0A9X1F7F7_9FLAO</name>
<dbReference type="Proteomes" id="UP001138894">
    <property type="component" value="Unassembled WGS sequence"/>
</dbReference>
<dbReference type="AlphaFoldDB" id="A0A9X1F7F7"/>
<evidence type="ECO:0000313" key="1">
    <source>
        <dbReference type="EMBL" id="MBV7268817.1"/>
    </source>
</evidence>
<keyword evidence="2" id="KW-1185">Reference proteome</keyword>
<reference evidence="1" key="1">
    <citation type="submission" date="2021-04" db="EMBL/GenBank/DDBJ databases">
        <authorList>
            <person name="Pira H."/>
            <person name="Risdian C."/>
            <person name="Wink J."/>
        </authorList>
    </citation>
    <scope>NUCLEOTIDE SEQUENCE</scope>
    <source>
        <strain evidence="1">WHY3</strain>
    </source>
</reference>
<protein>
    <submittedName>
        <fullName evidence="1">Uncharacterized protein</fullName>
    </submittedName>
</protein>
<dbReference type="RefSeq" id="WP_218545363.1">
    <property type="nucleotide sequence ID" value="NZ_JAGSPD010000004.1"/>
</dbReference>
<evidence type="ECO:0000313" key="2">
    <source>
        <dbReference type="Proteomes" id="UP001138894"/>
    </source>
</evidence>